<sequence length="173" mass="19275">MRCECDPSPSAFPLQDLHRQEDLMLIRFNLGAPACSGLHLFLNANDRGETLQEFSSALMRLKSAPFKPCPRTDGISNSDCLLRDQCGAHRLIQIPSPERQATSSAAQPSVTILLTASSCLAMAWDEHDMHNAIESSRRLGPSLFCITLVVSRNYVTAGRPERWLRWSACLQVY</sequence>
<dbReference type="EMBL" id="CADEAL010001600">
    <property type="protein sequence ID" value="CAB1433810.1"/>
    <property type="molecule type" value="Genomic_DNA"/>
</dbReference>
<evidence type="ECO:0000313" key="1">
    <source>
        <dbReference type="EMBL" id="CAB1433810.1"/>
    </source>
</evidence>
<comment type="caution">
    <text evidence="1">The sequence shown here is derived from an EMBL/GenBank/DDBJ whole genome shotgun (WGS) entry which is preliminary data.</text>
</comment>
<accession>A0A9N7UNE1</accession>
<dbReference type="AlphaFoldDB" id="A0A9N7UNE1"/>
<organism evidence="1 2">
    <name type="scientific">Pleuronectes platessa</name>
    <name type="common">European plaice</name>
    <dbReference type="NCBI Taxonomy" id="8262"/>
    <lineage>
        <taxon>Eukaryota</taxon>
        <taxon>Metazoa</taxon>
        <taxon>Chordata</taxon>
        <taxon>Craniata</taxon>
        <taxon>Vertebrata</taxon>
        <taxon>Euteleostomi</taxon>
        <taxon>Actinopterygii</taxon>
        <taxon>Neopterygii</taxon>
        <taxon>Teleostei</taxon>
        <taxon>Neoteleostei</taxon>
        <taxon>Acanthomorphata</taxon>
        <taxon>Carangaria</taxon>
        <taxon>Pleuronectiformes</taxon>
        <taxon>Pleuronectoidei</taxon>
        <taxon>Pleuronectidae</taxon>
        <taxon>Pleuronectes</taxon>
    </lineage>
</organism>
<evidence type="ECO:0000313" key="2">
    <source>
        <dbReference type="Proteomes" id="UP001153269"/>
    </source>
</evidence>
<name>A0A9N7UNE1_PLEPL</name>
<gene>
    <name evidence="1" type="ORF">PLEPLA_LOCUS21901</name>
</gene>
<protein>
    <submittedName>
        <fullName evidence="1">Uncharacterized protein</fullName>
    </submittedName>
</protein>
<reference evidence="1" key="1">
    <citation type="submission" date="2020-03" db="EMBL/GenBank/DDBJ databases">
        <authorList>
            <person name="Weist P."/>
        </authorList>
    </citation>
    <scope>NUCLEOTIDE SEQUENCE</scope>
</reference>
<dbReference type="Proteomes" id="UP001153269">
    <property type="component" value="Unassembled WGS sequence"/>
</dbReference>
<keyword evidence="2" id="KW-1185">Reference proteome</keyword>
<proteinExistence type="predicted"/>